<evidence type="ECO:0000256" key="7">
    <source>
        <dbReference type="ARBA" id="ARBA00023002"/>
    </source>
</evidence>
<evidence type="ECO:0000313" key="13">
    <source>
        <dbReference type="Proteomes" id="UP000002051"/>
    </source>
</evidence>
<evidence type="ECO:0000256" key="10">
    <source>
        <dbReference type="ARBA" id="ARBA00023160"/>
    </source>
</evidence>
<evidence type="ECO:0000256" key="4">
    <source>
        <dbReference type="ARBA" id="ARBA00022723"/>
    </source>
</evidence>
<dbReference type="Gene3D" id="1.10.620.20">
    <property type="entry name" value="Ribonucleotide Reductase, subunit A"/>
    <property type="match status" value="2"/>
</dbReference>
<evidence type="ECO:0000256" key="6">
    <source>
        <dbReference type="ARBA" id="ARBA00022946"/>
    </source>
</evidence>
<dbReference type="GO" id="GO:0046872">
    <property type="term" value="F:metal ion binding"/>
    <property type="evidence" value="ECO:0007669"/>
    <property type="project" value="UniProtKB-KW"/>
</dbReference>
<evidence type="ECO:0000313" key="11">
    <source>
        <dbReference type="EMBL" id="KEH35411.1"/>
    </source>
</evidence>
<dbReference type="HOGENOM" id="CLU_2254120_0_0_1"/>
<evidence type="ECO:0000256" key="5">
    <source>
        <dbReference type="ARBA" id="ARBA00022832"/>
    </source>
</evidence>
<dbReference type="InterPro" id="IPR012348">
    <property type="entry name" value="RNR-like"/>
</dbReference>
<protein>
    <submittedName>
        <fullName evidence="11">Stearoyl-acyl-carrier desaturase</fullName>
    </submittedName>
</protein>
<evidence type="ECO:0000256" key="8">
    <source>
        <dbReference type="ARBA" id="ARBA00023004"/>
    </source>
</evidence>
<dbReference type="InterPro" id="IPR005067">
    <property type="entry name" value="Fatty_acid_desaturase-2"/>
</dbReference>
<comment type="similarity">
    <text evidence="2">Belongs to the fatty acid desaturase type 2 family.</text>
</comment>
<evidence type="ECO:0000256" key="3">
    <source>
        <dbReference type="ARBA" id="ARBA00022516"/>
    </source>
</evidence>
<gene>
    <name evidence="11" type="ordered locus">MTR_3g089973</name>
</gene>
<dbReference type="STRING" id="3880.A0A072V164"/>
<reference evidence="11 13" key="2">
    <citation type="journal article" date="2014" name="BMC Genomics">
        <title>An improved genome release (version Mt4.0) for the model legume Medicago truncatula.</title>
        <authorList>
            <person name="Tang H."/>
            <person name="Krishnakumar V."/>
            <person name="Bidwell S."/>
            <person name="Rosen B."/>
            <person name="Chan A."/>
            <person name="Zhou S."/>
            <person name="Gentzbittel L."/>
            <person name="Childs K.L."/>
            <person name="Yandell M."/>
            <person name="Gundlach H."/>
            <person name="Mayer K.F."/>
            <person name="Schwartz D.C."/>
            <person name="Town C.D."/>
        </authorList>
    </citation>
    <scope>GENOME REANNOTATION</scope>
    <source>
        <strain evidence="11">A17</strain>
        <strain evidence="12 13">cv. Jemalong A17</strain>
    </source>
</reference>
<organism evidence="11 13">
    <name type="scientific">Medicago truncatula</name>
    <name type="common">Barrel medic</name>
    <name type="synonym">Medicago tribuloides</name>
    <dbReference type="NCBI Taxonomy" id="3880"/>
    <lineage>
        <taxon>Eukaryota</taxon>
        <taxon>Viridiplantae</taxon>
        <taxon>Streptophyta</taxon>
        <taxon>Embryophyta</taxon>
        <taxon>Tracheophyta</taxon>
        <taxon>Spermatophyta</taxon>
        <taxon>Magnoliopsida</taxon>
        <taxon>eudicotyledons</taxon>
        <taxon>Gunneridae</taxon>
        <taxon>Pentapetalae</taxon>
        <taxon>rosids</taxon>
        <taxon>fabids</taxon>
        <taxon>Fabales</taxon>
        <taxon>Fabaceae</taxon>
        <taxon>Papilionoideae</taxon>
        <taxon>50 kb inversion clade</taxon>
        <taxon>NPAAA clade</taxon>
        <taxon>Hologalegina</taxon>
        <taxon>IRL clade</taxon>
        <taxon>Trifolieae</taxon>
        <taxon>Medicago</taxon>
    </lineage>
</organism>
<accession>A0A072V164</accession>
<sequence length="104" mass="11936">MARVAIESVDLVLANICNTIVAHEKRHEIAYERIVEKLREVDPTYTVAKMIIRVLDWTVRLEKPEGLTSEGKCAQELLYGLASNIRRLQERADELVKKMKSKLS</sequence>
<dbReference type="PANTHER" id="PTHR31155:SF31">
    <property type="entry name" value="STEAROYL-[ACYL-CARRIER-PROTEIN] 9-DESATURASE 6, CHLOROPLASTIC"/>
    <property type="match status" value="1"/>
</dbReference>
<keyword evidence="7" id="KW-0560">Oxidoreductase</keyword>
<dbReference type="GO" id="GO:0006633">
    <property type="term" value="P:fatty acid biosynthetic process"/>
    <property type="evidence" value="ECO:0007669"/>
    <property type="project" value="UniProtKB-KW"/>
</dbReference>
<dbReference type="Proteomes" id="UP000002051">
    <property type="component" value="Chromosome 3"/>
</dbReference>
<keyword evidence="6" id="KW-0809">Transit peptide</keyword>
<dbReference type="SUPFAM" id="SSF47240">
    <property type="entry name" value="Ferritin-like"/>
    <property type="match status" value="1"/>
</dbReference>
<reference evidence="12" key="3">
    <citation type="submission" date="2015-04" db="UniProtKB">
        <authorList>
            <consortium name="EnsemblPlants"/>
        </authorList>
    </citation>
    <scope>IDENTIFICATION</scope>
    <source>
        <strain evidence="12">cv. Jemalong A17</strain>
    </source>
</reference>
<dbReference type="AlphaFoldDB" id="A0A072V164"/>
<dbReference type="PANTHER" id="PTHR31155">
    <property type="entry name" value="ACYL- ACYL-CARRIER-PROTEIN DESATURASE-RELATED"/>
    <property type="match status" value="1"/>
</dbReference>
<evidence type="ECO:0000256" key="2">
    <source>
        <dbReference type="ARBA" id="ARBA00008749"/>
    </source>
</evidence>
<proteinExistence type="inferred from homology"/>
<dbReference type="Pfam" id="PF03405">
    <property type="entry name" value="FA_desaturase_2"/>
    <property type="match status" value="1"/>
</dbReference>
<keyword evidence="8" id="KW-0408">Iron</keyword>
<dbReference type="EnsemblPlants" id="KEH35411">
    <property type="protein sequence ID" value="KEH35411"/>
    <property type="gene ID" value="MTR_3g089973"/>
</dbReference>
<comment type="cofactor">
    <cofactor evidence="1">
        <name>Fe(2+)</name>
        <dbReference type="ChEBI" id="CHEBI:29033"/>
    </cofactor>
</comment>
<keyword evidence="10" id="KW-0275">Fatty acid biosynthesis</keyword>
<dbReference type="GO" id="GO:0045300">
    <property type="term" value="F:stearoyl-[ACP] desaturase activity"/>
    <property type="evidence" value="ECO:0007669"/>
    <property type="project" value="InterPro"/>
</dbReference>
<dbReference type="InterPro" id="IPR009078">
    <property type="entry name" value="Ferritin-like_SF"/>
</dbReference>
<keyword evidence="5" id="KW-0276">Fatty acid metabolism</keyword>
<name>A0A072V164_MEDTR</name>
<keyword evidence="3" id="KW-0444">Lipid biosynthesis</keyword>
<keyword evidence="13" id="KW-1185">Reference proteome</keyword>
<dbReference type="EMBL" id="CM001219">
    <property type="protein sequence ID" value="KEH35411.1"/>
    <property type="molecule type" value="Genomic_DNA"/>
</dbReference>
<reference evidence="11 13" key="1">
    <citation type="journal article" date="2011" name="Nature">
        <title>The Medicago genome provides insight into the evolution of rhizobial symbioses.</title>
        <authorList>
            <person name="Young N.D."/>
            <person name="Debelle F."/>
            <person name="Oldroyd G.E."/>
            <person name="Geurts R."/>
            <person name="Cannon S.B."/>
            <person name="Udvardi M.K."/>
            <person name="Benedito V.A."/>
            <person name="Mayer K.F."/>
            <person name="Gouzy J."/>
            <person name="Schoof H."/>
            <person name="Van de Peer Y."/>
            <person name="Proost S."/>
            <person name="Cook D.R."/>
            <person name="Meyers B.C."/>
            <person name="Spannagl M."/>
            <person name="Cheung F."/>
            <person name="De Mita S."/>
            <person name="Krishnakumar V."/>
            <person name="Gundlach H."/>
            <person name="Zhou S."/>
            <person name="Mudge J."/>
            <person name="Bharti A.K."/>
            <person name="Murray J.D."/>
            <person name="Naoumkina M.A."/>
            <person name="Rosen B."/>
            <person name="Silverstein K.A."/>
            <person name="Tang H."/>
            <person name="Rombauts S."/>
            <person name="Zhao P.X."/>
            <person name="Zhou P."/>
            <person name="Barbe V."/>
            <person name="Bardou P."/>
            <person name="Bechner M."/>
            <person name="Bellec A."/>
            <person name="Berger A."/>
            <person name="Berges H."/>
            <person name="Bidwell S."/>
            <person name="Bisseling T."/>
            <person name="Choisne N."/>
            <person name="Couloux A."/>
            <person name="Denny R."/>
            <person name="Deshpande S."/>
            <person name="Dai X."/>
            <person name="Doyle J.J."/>
            <person name="Dudez A.M."/>
            <person name="Farmer A.D."/>
            <person name="Fouteau S."/>
            <person name="Franken C."/>
            <person name="Gibelin C."/>
            <person name="Gish J."/>
            <person name="Goldstein S."/>
            <person name="Gonzalez A.J."/>
            <person name="Green P.J."/>
            <person name="Hallab A."/>
            <person name="Hartog M."/>
            <person name="Hua A."/>
            <person name="Humphray S.J."/>
            <person name="Jeong D.H."/>
            <person name="Jing Y."/>
            <person name="Jocker A."/>
            <person name="Kenton S.M."/>
            <person name="Kim D.J."/>
            <person name="Klee K."/>
            <person name="Lai H."/>
            <person name="Lang C."/>
            <person name="Lin S."/>
            <person name="Macmil S.L."/>
            <person name="Magdelenat G."/>
            <person name="Matthews L."/>
            <person name="McCorrison J."/>
            <person name="Monaghan E.L."/>
            <person name="Mun J.H."/>
            <person name="Najar F.Z."/>
            <person name="Nicholson C."/>
            <person name="Noirot C."/>
            <person name="O'Bleness M."/>
            <person name="Paule C.R."/>
            <person name="Poulain J."/>
            <person name="Prion F."/>
            <person name="Qin B."/>
            <person name="Qu C."/>
            <person name="Retzel E.F."/>
            <person name="Riddle C."/>
            <person name="Sallet E."/>
            <person name="Samain S."/>
            <person name="Samson N."/>
            <person name="Sanders I."/>
            <person name="Saurat O."/>
            <person name="Scarpelli C."/>
            <person name="Schiex T."/>
            <person name="Segurens B."/>
            <person name="Severin A.J."/>
            <person name="Sherrier D.J."/>
            <person name="Shi R."/>
            <person name="Sims S."/>
            <person name="Singer S.R."/>
            <person name="Sinharoy S."/>
            <person name="Sterck L."/>
            <person name="Viollet A."/>
            <person name="Wang B.B."/>
            <person name="Wang K."/>
            <person name="Wang M."/>
            <person name="Wang X."/>
            <person name="Warfsmann J."/>
            <person name="Weissenbach J."/>
            <person name="White D.D."/>
            <person name="White J.D."/>
            <person name="Wiley G.B."/>
            <person name="Wincker P."/>
            <person name="Xing Y."/>
            <person name="Yang L."/>
            <person name="Yao Z."/>
            <person name="Ying F."/>
            <person name="Zhai J."/>
            <person name="Zhou L."/>
            <person name="Zuber A."/>
            <person name="Denarie J."/>
            <person name="Dixon R.A."/>
            <person name="May G.D."/>
            <person name="Schwartz D.C."/>
            <person name="Rogers J."/>
            <person name="Quetier F."/>
            <person name="Town C.D."/>
            <person name="Roe B.A."/>
        </authorList>
    </citation>
    <scope>NUCLEOTIDE SEQUENCE [LARGE SCALE GENOMIC DNA]</scope>
    <source>
        <strain evidence="11">A17</strain>
        <strain evidence="12 13">cv. Jemalong A17</strain>
    </source>
</reference>
<evidence type="ECO:0000256" key="1">
    <source>
        <dbReference type="ARBA" id="ARBA00001954"/>
    </source>
</evidence>
<keyword evidence="4" id="KW-0479">Metal-binding</keyword>
<keyword evidence="9" id="KW-0443">Lipid metabolism</keyword>
<evidence type="ECO:0000256" key="9">
    <source>
        <dbReference type="ARBA" id="ARBA00023098"/>
    </source>
</evidence>
<evidence type="ECO:0000313" key="12">
    <source>
        <dbReference type="EnsemblPlants" id="KEH35411"/>
    </source>
</evidence>